<dbReference type="STRING" id="86630.A0A367JPF6"/>
<dbReference type="OrthoDB" id="5599902at2759"/>
<evidence type="ECO:0000313" key="3">
    <source>
        <dbReference type="EMBL" id="RCH91765.1"/>
    </source>
</evidence>
<feature type="region of interest" description="Disordered" evidence="1">
    <location>
        <begin position="203"/>
        <end position="231"/>
    </location>
</feature>
<feature type="compositionally biased region" description="Low complexity" evidence="1">
    <location>
        <begin position="61"/>
        <end position="79"/>
    </location>
</feature>
<feature type="region of interest" description="Disordered" evidence="1">
    <location>
        <begin position="445"/>
        <end position="467"/>
    </location>
</feature>
<feature type="compositionally biased region" description="Polar residues" evidence="1">
    <location>
        <begin position="454"/>
        <end position="467"/>
    </location>
</feature>
<dbReference type="InterPro" id="IPR058345">
    <property type="entry name" value="DUF8032"/>
</dbReference>
<dbReference type="EMBL" id="PJQL01000924">
    <property type="protein sequence ID" value="RCH91765.1"/>
    <property type="molecule type" value="Genomic_DNA"/>
</dbReference>
<sequence length="533" mass="61220">MTTNNDMNSPELQLSVNDLVYPTEKAEILLETLSNEQLSLIEEAVNKIKAKKLNEEKNKLQEQTMSANSNNNNNNNKSSYLSIHEPTTELRDGVEWVSFVYSHHRTLRKYCIRTDLDKVDIGTLDEKFKKENCVYPRANLPREVYQGNRWTYETECNVLGWKLAYLNMEELAGKRGLIQRAVDSYRNRYPSMRSRRVARQEKLLKGTLRKRKHREDEDTPPGKSMKCSSDNDKVPKTLLIEEKNGNKCRIRINIESVLLDAVDMEFRKNNCVFPRAMAIAPDTPNLSQRRIDEIKCNEIGWKLAWLNPRQLANRKNLLQRALDMYRYQFTTDLKPRKFAPRQPPSFAPTESEPSTADQKIVPLTEKVLEEKQKEFDAQSKQRRDSCYSGTTVTLDFHDYCFSPAAEDEDCNLSATKDTEEGSPTAHDEYSSNMLQDFILAPPLSDQQRELDSLSEGSGSQNFSYQSTPSPEALMQLTDFYQQALLSAALFDPGQSLMKQEDKSVDADLLEKYGKANPLMDNLTANPSLLNKLY</sequence>
<feature type="region of interest" description="Disordered" evidence="1">
    <location>
        <begin position="59"/>
        <end position="79"/>
    </location>
</feature>
<evidence type="ECO:0000256" key="1">
    <source>
        <dbReference type="SAM" id="MobiDB-lite"/>
    </source>
</evidence>
<keyword evidence="4" id="KW-1185">Reference proteome</keyword>
<accession>A0A367JPF6</accession>
<dbReference type="PANTHER" id="PTHR22949">
    <property type="entry name" value="WHITE COLLAR 2 PROTEIN WC2"/>
    <property type="match status" value="1"/>
</dbReference>
<name>A0A367JPF6_RHIAZ</name>
<protein>
    <recommendedName>
        <fullName evidence="2">DUF8032 domain-containing protein</fullName>
    </recommendedName>
</protein>
<dbReference type="Proteomes" id="UP000252139">
    <property type="component" value="Unassembled WGS sequence"/>
</dbReference>
<proteinExistence type="predicted"/>
<gene>
    <name evidence="3" type="ORF">CU097_010093</name>
</gene>
<reference evidence="3 4" key="1">
    <citation type="journal article" date="2018" name="G3 (Bethesda)">
        <title>Phylogenetic and Phylogenomic Definition of Rhizopus Species.</title>
        <authorList>
            <person name="Gryganskyi A.P."/>
            <person name="Golan J."/>
            <person name="Dolatabadi S."/>
            <person name="Mondo S."/>
            <person name="Robb S."/>
            <person name="Idnurm A."/>
            <person name="Muszewska A."/>
            <person name="Steczkiewicz K."/>
            <person name="Masonjones S."/>
            <person name="Liao H.L."/>
            <person name="Gajdeczka M.T."/>
            <person name="Anike F."/>
            <person name="Vuek A."/>
            <person name="Anishchenko I.M."/>
            <person name="Voigt K."/>
            <person name="de Hoog G.S."/>
            <person name="Smith M.E."/>
            <person name="Heitman J."/>
            <person name="Vilgalys R."/>
            <person name="Stajich J.E."/>
        </authorList>
    </citation>
    <scope>NUCLEOTIDE SEQUENCE [LARGE SCALE GENOMIC DNA]</scope>
    <source>
        <strain evidence="3 4">CBS 357.93</strain>
    </source>
</reference>
<dbReference type="Pfam" id="PF26087">
    <property type="entry name" value="DUF8032"/>
    <property type="match status" value="2"/>
</dbReference>
<feature type="region of interest" description="Disordered" evidence="1">
    <location>
        <begin position="336"/>
        <end position="358"/>
    </location>
</feature>
<feature type="domain" description="DUF8032" evidence="2">
    <location>
        <begin position="95"/>
        <end position="188"/>
    </location>
</feature>
<comment type="caution">
    <text evidence="3">The sequence shown here is derived from an EMBL/GenBank/DDBJ whole genome shotgun (WGS) entry which is preliminary data.</text>
</comment>
<organism evidence="3 4">
    <name type="scientific">Rhizopus azygosporus</name>
    <name type="common">Rhizopus microsporus var. azygosporus</name>
    <dbReference type="NCBI Taxonomy" id="86630"/>
    <lineage>
        <taxon>Eukaryota</taxon>
        <taxon>Fungi</taxon>
        <taxon>Fungi incertae sedis</taxon>
        <taxon>Mucoromycota</taxon>
        <taxon>Mucoromycotina</taxon>
        <taxon>Mucoromycetes</taxon>
        <taxon>Mucorales</taxon>
        <taxon>Mucorineae</taxon>
        <taxon>Rhizopodaceae</taxon>
        <taxon>Rhizopus</taxon>
    </lineage>
</organism>
<evidence type="ECO:0000313" key="4">
    <source>
        <dbReference type="Proteomes" id="UP000252139"/>
    </source>
</evidence>
<feature type="domain" description="DUF8032" evidence="2">
    <location>
        <begin position="240"/>
        <end position="328"/>
    </location>
</feature>
<evidence type="ECO:0000259" key="2">
    <source>
        <dbReference type="Pfam" id="PF26087"/>
    </source>
</evidence>
<dbReference type="PANTHER" id="PTHR22949:SF0">
    <property type="entry name" value="RE27538P"/>
    <property type="match status" value="1"/>
</dbReference>
<dbReference type="AlphaFoldDB" id="A0A367JPF6"/>